<dbReference type="InterPro" id="IPR015422">
    <property type="entry name" value="PyrdxlP-dep_Trfase_small"/>
</dbReference>
<sequence length="244" mass="27646">MMETYGPSFKFYSLGTDKQIDEFQLCLESKAKKLQGPFLQAVWCECPSNPLLWTVDLERMRRLADQYDFVVIVDETIGTGSVVLNPNSQYYTSLKTSLGDFYTSDLYVNDAIQLEINSRDFLQRAAQLNKIHIGPKIQRRMRQATDDFTPGYGCLLTVDFETVESASVFDNLDVRKGPSLGAHITLAQPYVQMVLQKQKKWANSHGLRETIVRVSVGLEDEDDLLQRVKSALAIAEKMKSGLVF</sequence>
<dbReference type="SUPFAM" id="SSF53383">
    <property type="entry name" value="PLP-dependent transferases"/>
    <property type="match status" value="1"/>
</dbReference>
<dbReference type="PANTHER" id="PTHR42699:SF1">
    <property type="entry name" value="CYSTATHIONINE GAMMA-SYNTHASE-RELATED"/>
    <property type="match status" value="1"/>
</dbReference>
<dbReference type="GO" id="GO:0019346">
    <property type="term" value="P:transsulfuration"/>
    <property type="evidence" value="ECO:0007669"/>
    <property type="project" value="InterPro"/>
</dbReference>
<evidence type="ECO:0000256" key="1">
    <source>
        <dbReference type="ARBA" id="ARBA00001933"/>
    </source>
</evidence>
<keyword evidence="5" id="KW-1185">Reference proteome</keyword>
<dbReference type="GO" id="GO:0030170">
    <property type="term" value="F:pyridoxal phosphate binding"/>
    <property type="evidence" value="ECO:0007669"/>
    <property type="project" value="InterPro"/>
</dbReference>
<dbReference type="InterPro" id="IPR015424">
    <property type="entry name" value="PyrdxlP-dep_Trfase"/>
</dbReference>
<dbReference type="Gene3D" id="3.40.640.10">
    <property type="entry name" value="Type I PLP-dependent aspartate aminotransferase-like (Major domain)"/>
    <property type="match status" value="1"/>
</dbReference>
<dbReference type="Gene3D" id="3.90.1150.10">
    <property type="entry name" value="Aspartate Aminotransferase, domain 1"/>
    <property type="match status" value="1"/>
</dbReference>
<evidence type="ECO:0000256" key="3">
    <source>
        <dbReference type="RuleBase" id="RU362118"/>
    </source>
</evidence>
<evidence type="ECO:0000313" key="4">
    <source>
        <dbReference type="EMBL" id="KAB8222417.1"/>
    </source>
</evidence>
<dbReference type="InterPro" id="IPR051750">
    <property type="entry name" value="Trans-sulfuration_enzymes"/>
</dbReference>
<comment type="cofactor">
    <cofactor evidence="1 3">
        <name>pyridoxal 5'-phosphate</name>
        <dbReference type="ChEBI" id="CHEBI:597326"/>
    </cofactor>
</comment>
<dbReference type="GO" id="GO:0003962">
    <property type="term" value="F:cystathionine gamma-synthase activity"/>
    <property type="evidence" value="ECO:0007669"/>
    <property type="project" value="TreeGrafter"/>
</dbReference>
<evidence type="ECO:0000313" key="5">
    <source>
        <dbReference type="Proteomes" id="UP000326799"/>
    </source>
</evidence>
<gene>
    <name evidence="4" type="ORF">BDV33DRAFT_201405</name>
</gene>
<dbReference type="InterPro" id="IPR015421">
    <property type="entry name" value="PyrdxlP-dep_Trfase_major"/>
</dbReference>
<protein>
    <submittedName>
        <fullName evidence="4">Pyridoxal phosphate-dependent transferase</fullName>
    </submittedName>
</protein>
<name>A0A5N6EYE3_9EURO</name>
<organism evidence="4 5">
    <name type="scientific">Aspergillus novoparasiticus</name>
    <dbReference type="NCBI Taxonomy" id="986946"/>
    <lineage>
        <taxon>Eukaryota</taxon>
        <taxon>Fungi</taxon>
        <taxon>Dikarya</taxon>
        <taxon>Ascomycota</taxon>
        <taxon>Pezizomycotina</taxon>
        <taxon>Eurotiomycetes</taxon>
        <taxon>Eurotiomycetidae</taxon>
        <taxon>Eurotiales</taxon>
        <taxon>Aspergillaceae</taxon>
        <taxon>Aspergillus</taxon>
        <taxon>Aspergillus subgen. Circumdati</taxon>
    </lineage>
</organism>
<comment type="similarity">
    <text evidence="3">Belongs to the trans-sulfuration enzymes family.</text>
</comment>
<dbReference type="EMBL" id="ML733412">
    <property type="protein sequence ID" value="KAB8222417.1"/>
    <property type="molecule type" value="Genomic_DNA"/>
</dbReference>
<dbReference type="Proteomes" id="UP000326799">
    <property type="component" value="Unassembled WGS sequence"/>
</dbReference>
<reference evidence="4 5" key="1">
    <citation type="submission" date="2019-04" db="EMBL/GenBank/DDBJ databases">
        <title>Fungal friends and foes A comparative genomics study of 23 Aspergillus species from section Flavi.</title>
        <authorList>
            <consortium name="DOE Joint Genome Institute"/>
            <person name="Kjaerbolling I."/>
            <person name="Vesth T.C."/>
            <person name="Frisvad J.C."/>
            <person name="Nybo J.L."/>
            <person name="Theobald S."/>
            <person name="Kildgaard S."/>
            <person name="Petersen T.I."/>
            <person name="Kuo A."/>
            <person name="Sato A."/>
            <person name="Lyhne E.K."/>
            <person name="Kogle M.E."/>
            <person name="Wiebenga A."/>
            <person name="Kun R.S."/>
            <person name="Lubbers R.J."/>
            <person name="Makela M.R."/>
            <person name="Barry K."/>
            <person name="Chovatia M."/>
            <person name="Clum A."/>
            <person name="Daum C."/>
            <person name="Haridas S."/>
            <person name="He G."/>
            <person name="LaButti K."/>
            <person name="Lipzen A."/>
            <person name="Mondo S."/>
            <person name="Pangilinan J."/>
            <person name="Riley R."/>
            <person name="Salamov A."/>
            <person name="Simmons B.A."/>
            <person name="Magnuson J.K."/>
            <person name="Henrissat B."/>
            <person name="Mortensen U.H."/>
            <person name="Larsen T.O."/>
            <person name="De vries R.P."/>
            <person name="Grigoriev I.V."/>
            <person name="Machida M."/>
            <person name="Baker S.E."/>
            <person name="Andersen M.R."/>
        </authorList>
    </citation>
    <scope>NUCLEOTIDE SEQUENCE [LARGE SCALE GENOMIC DNA]</scope>
    <source>
        <strain evidence="4 5">CBS 126849</strain>
    </source>
</reference>
<keyword evidence="4" id="KW-0808">Transferase</keyword>
<evidence type="ECO:0000256" key="2">
    <source>
        <dbReference type="ARBA" id="ARBA00022898"/>
    </source>
</evidence>
<keyword evidence="2 3" id="KW-0663">Pyridoxal phosphate</keyword>
<accession>A0A5N6EYE3</accession>
<dbReference type="PANTHER" id="PTHR42699">
    <property type="match status" value="1"/>
</dbReference>
<dbReference type="AlphaFoldDB" id="A0A5N6EYE3"/>
<dbReference type="Pfam" id="PF01053">
    <property type="entry name" value="Cys_Met_Meta_PP"/>
    <property type="match status" value="1"/>
</dbReference>
<dbReference type="InterPro" id="IPR000277">
    <property type="entry name" value="Cys/Met-Metab_PyrdxlP-dep_enz"/>
</dbReference>
<proteinExistence type="inferred from homology"/>